<keyword evidence="2" id="KW-1185">Reference proteome</keyword>
<sequence length="43" mass="4960">MSADLYFFHHGVINDLHAPRHGVSMQYWARHHPETLAVSQQSS</sequence>
<evidence type="ECO:0000313" key="1">
    <source>
        <dbReference type="EMBL" id="MDP9612890.1"/>
    </source>
</evidence>
<dbReference type="Proteomes" id="UP001234880">
    <property type="component" value="Unassembled WGS sequence"/>
</dbReference>
<comment type="caution">
    <text evidence="1">The sequence shown here is derived from an EMBL/GenBank/DDBJ whole genome shotgun (WGS) entry which is preliminary data.</text>
</comment>
<proteinExistence type="predicted"/>
<protein>
    <submittedName>
        <fullName evidence="1">Uncharacterized protein</fullName>
    </submittedName>
</protein>
<reference evidence="1 2" key="1">
    <citation type="submission" date="2023-07" db="EMBL/GenBank/DDBJ databases">
        <title>Sequencing the genomes of 1000 actinobacteria strains.</title>
        <authorList>
            <person name="Klenk H.-P."/>
        </authorList>
    </citation>
    <scope>NUCLEOTIDE SEQUENCE [LARGE SCALE GENOMIC DNA]</scope>
    <source>
        <strain evidence="1 2">DSM 41600</strain>
    </source>
</reference>
<evidence type="ECO:0000313" key="2">
    <source>
        <dbReference type="Proteomes" id="UP001234880"/>
    </source>
</evidence>
<name>A0ABT9KXN4_9ACTN</name>
<dbReference type="EMBL" id="JAURUE010000001">
    <property type="protein sequence ID" value="MDP9612890.1"/>
    <property type="molecule type" value="Genomic_DNA"/>
</dbReference>
<gene>
    <name evidence="1" type="ORF">JOF35_005167</name>
</gene>
<organism evidence="1 2">
    <name type="scientific">Streptomyces demainii</name>
    <dbReference type="NCBI Taxonomy" id="588122"/>
    <lineage>
        <taxon>Bacteria</taxon>
        <taxon>Bacillati</taxon>
        <taxon>Actinomycetota</taxon>
        <taxon>Actinomycetes</taxon>
        <taxon>Kitasatosporales</taxon>
        <taxon>Streptomycetaceae</taxon>
        <taxon>Streptomyces</taxon>
    </lineage>
</organism>
<accession>A0ABT9KXN4</accession>